<gene>
    <name evidence="2" type="ORF">SM757_32430</name>
</gene>
<feature type="domain" description="Contractile injection system tube protein N-terminal" evidence="1">
    <location>
        <begin position="23"/>
        <end position="144"/>
    </location>
</feature>
<evidence type="ECO:0000259" key="1">
    <source>
        <dbReference type="Pfam" id="PF19266"/>
    </source>
</evidence>
<organism evidence="2 3">
    <name type="scientific">Azohydromonas lata</name>
    <dbReference type="NCBI Taxonomy" id="45677"/>
    <lineage>
        <taxon>Bacteria</taxon>
        <taxon>Pseudomonadati</taxon>
        <taxon>Pseudomonadota</taxon>
        <taxon>Betaproteobacteria</taxon>
        <taxon>Burkholderiales</taxon>
        <taxon>Sphaerotilaceae</taxon>
        <taxon>Azohydromonas</taxon>
    </lineage>
</organism>
<comment type="caution">
    <text evidence="2">The sequence shown here is derived from an EMBL/GenBank/DDBJ whole genome shotgun (WGS) entry which is preliminary data.</text>
</comment>
<dbReference type="EMBL" id="JAXOJX010000106">
    <property type="protein sequence ID" value="MDZ5461292.1"/>
    <property type="molecule type" value="Genomic_DNA"/>
</dbReference>
<reference evidence="2 3" key="1">
    <citation type="submission" date="2023-11" db="EMBL/GenBank/DDBJ databases">
        <title>Draft genome of Azohydromonas lata strain H1 (DSM1123), a polyhydroxyalkanoate producer.</title>
        <authorList>
            <person name="Traversa D."/>
            <person name="D'Addabbo P."/>
            <person name="Pazzani C."/>
            <person name="Manzari C."/>
            <person name="Chiara M."/>
            <person name="Scrascia M."/>
        </authorList>
    </citation>
    <scope>NUCLEOTIDE SEQUENCE [LARGE SCALE GENOMIC DNA]</scope>
    <source>
        <strain evidence="2 3">H1</strain>
    </source>
</reference>
<sequence length="370" mass="35753">MSLTPSPRTPALAKFRTVSPGETVEVTVHFNPASLQYTLTNNVEPAPGGRKVQYVSQTTAKLSMELTFDTTHSGHDVREDTLKMARLLQPLGPDGQRTPPVVEFTWGTYGFRGTVEQFRETLDFFSPEGVPLRSGISLTLTTNEATFSADTSARTGVAGDDGGGDVARMPAPPGGPAGAASALGRPDAARAIASANASASLRFSAGAELAVGAGAGVKLQAAAAFSAGASAGAGFGLGIGGGAGLGLSAGAQFSAGAGAGAGFGAAAGFSGGASAGLGLSAGAGVGLSASGGVGGPAGLQADFSGLRAGVSVSPQAALPSARSAFALTSTAPAQGAAFGVGGRLQGGAGASLAVDVSGDGGLNSRLKFGP</sequence>
<evidence type="ECO:0000313" key="2">
    <source>
        <dbReference type="EMBL" id="MDZ5461292.1"/>
    </source>
</evidence>
<name>A0ABU5IQW2_9BURK</name>
<dbReference type="Proteomes" id="UP001293718">
    <property type="component" value="Unassembled WGS sequence"/>
</dbReference>
<evidence type="ECO:0000313" key="3">
    <source>
        <dbReference type="Proteomes" id="UP001293718"/>
    </source>
</evidence>
<accession>A0ABU5IQW2</accession>
<protein>
    <recommendedName>
        <fullName evidence="1">Contractile injection system tube protein N-terminal domain-containing protein</fullName>
    </recommendedName>
</protein>
<dbReference type="RefSeq" id="WP_322468499.1">
    <property type="nucleotide sequence ID" value="NZ_JAXOJX010000106.1"/>
</dbReference>
<proteinExistence type="predicted"/>
<keyword evidence="3" id="KW-1185">Reference proteome</keyword>
<dbReference type="InterPro" id="IPR045361">
    <property type="entry name" value="CIS_tube_prot_N"/>
</dbReference>
<dbReference type="Pfam" id="PF19266">
    <property type="entry name" value="CIS_tube"/>
    <property type="match status" value="1"/>
</dbReference>